<evidence type="ECO:0000256" key="7">
    <source>
        <dbReference type="SAM" id="Phobius"/>
    </source>
</evidence>
<dbReference type="EMBL" id="CP031700">
    <property type="protein sequence ID" value="QEY26116.1"/>
    <property type="molecule type" value="Genomic_DNA"/>
</dbReference>
<keyword evidence="3" id="KW-1003">Cell membrane</keyword>
<protein>
    <submittedName>
        <fullName evidence="8">Uncharacterized protein</fullName>
    </submittedName>
</protein>
<comment type="subcellular location">
    <subcellularLocation>
        <location evidence="1">Cell membrane</location>
        <topology evidence="1">Multi-pass membrane protein</topology>
    </subcellularLocation>
</comment>
<keyword evidence="6 7" id="KW-0472">Membrane</keyword>
<dbReference type="Proteomes" id="UP000325713">
    <property type="component" value="Chromosome"/>
</dbReference>
<gene>
    <name evidence="8" type="ORF">D0T92_05940</name>
</gene>
<evidence type="ECO:0000256" key="4">
    <source>
        <dbReference type="ARBA" id="ARBA00022692"/>
    </source>
</evidence>
<evidence type="ECO:0000256" key="3">
    <source>
        <dbReference type="ARBA" id="ARBA00022475"/>
    </source>
</evidence>
<feature type="transmembrane region" description="Helical" evidence="7">
    <location>
        <begin position="139"/>
        <end position="164"/>
    </location>
</feature>
<keyword evidence="9" id="KW-1185">Reference proteome</keyword>
<keyword evidence="4 7" id="KW-0812">Transmembrane</keyword>
<dbReference type="GO" id="GO:0000041">
    <property type="term" value="P:transition metal ion transport"/>
    <property type="evidence" value="ECO:0007669"/>
    <property type="project" value="InterPro"/>
</dbReference>
<dbReference type="RefSeq" id="WP_151051119.1">
    <property type="nucleotide sequence ID" value="NZ_CP031700.1"/>
</dbReference>
<accession>A0A5J6PUS6</accession>
<evidence type="ECO:0000256" key="1">
    <source>
        <dbReference type="ARBA" id="ARBA00004651"/>
    </source>
</evidence>
<proteinExistence type="predicted"/>
<dbReference type="GO" id="GO:0005886">
    <property type="term" value="C:plasma membrane"/>
    <property type="evidence" value="ECO:0007669"/>
    <property type="project" value="UniProtKB-SubCell"/>
</dbReference>
<dbReference type="KEGG" id="nzl:D0T92_05940"/>
<dbReference type="OrthoDB" id="5297929at2"/>
<evidence type="ECO:0000313" key="9">
    <source>
        <dbReference type="Proteomes" id="UP000325713"/>
    </source>
</evidence>
<feature type="transmembrane region" description="Helical" evidence="7">
    <location>
        <begin position="106"/>
        <end position="127"/>
    </location>
</feature>
<sequence length="227" mass="24763">MNFLAEWFNPILLIAALLLWIGILAFTAKSAFTTAAHNPIAVVVSAFSLTALWYLNAGIGGGQLAGMSYHLIGINLVVLMLGAPAALWLGTLLLIPYIGFNGTGNLMSLGLNALFLLLPAVAINILFRRIAARLPANLFIYIFLNGFLAAAAGMLLTGLCMVLLLETVDAFTHEVLWTSAFPVFFLLSWGEAFLNGIFTAIFVALKPQWLVTFEDSRYLQSHNQIWK</sequence>
<feature type="transmembrane region" description="Helical" evidence="7">
    <location>
        <begin position="71"/>
        <end position="100"/>
    </location>
</feature>
<reference evidence="8 9" key="1">
    <citation type="submission" date="2018-08" db="EMBL/GenBank/DDBJ databases">
        <title>Neisseria zalophi ATCC BAA-2455 complete genome.</title>
        <authorList>
            <person name="Veseli I.A."/>
            <person name="Buttler R."/>
            <person name="Mascarenhas dos Santos A.C."/>
            <person name="Pombert J.-F."/>
        </authorList>
    </citation>
    <scope>NUCLEOTIDE SEQUENCE [LARGE SCALE GENOMIC DNA]</scope>
    <source>
        <strain evidence="8 9">ATCC BAA-2455</strain>
    </source>
</reference>
<name>A0A5J6PUS6_9NEIS</name>
<dbReference type="InterPro" id="IPR002751">
    <property type="entry name" value="CbiM/NikMN"/>
</dbReference>
<evidence type="ECO:0000256" key="5">
    <source>
        <dbReference type="ARBA" id="ARBA00022989"/>
    </source>
</evidence>
<dbReference type="Gene3D" id="1.10.1760.20">
    <property type="match status" value="1"/>
</dbReference>
<evidence type="ECO:0000256" key="2">
    <source>
        <dbReference type="ARBA" id="ARBA00022448"/>
    </source>
</evidence>
<feature type="transmembrane region" description="Helical" evidence="7">
    <location>
        <begin position="40"/>
        <end position="59"/>
    </location>
</feature>
<evidence type="ECO:0000256" key="6">
    <source>
        <dbReference type="ARBA" id="ARBA00023136"/>
    </source>
</evidence>
<dbReference type="Pfam" id="PF01891">
    <property type="entry name" value="CbiM"/>
    <property type="match status" value="1"/>
</dbReference>
<organism evidence="8 9">
    <name type="scientific">Neisseria zalophi</name>
    <dbReference type="NCBI Taxonomy" id="640030"/>
    <lineage>
        <taxon>Bacteria</taxon>
        <taxon>Pseudomonadati</taxon>
        <taxon>Pseudomonadota</taxon>
        <taxon>Betaproteobacteria</taxon>
        <taxon>Neisseriales</taxon>
        <taxon>Neisseriaceae</taxon>
        <taxon>Neisseria</taxon>
    </lineage>
</organism>
<keyword evidence="5 7" id="KW-1133">Transmembrane helix</keyword>
<dbReference type="AlphaFoldDB" id="A0A5J6PUS6"/>
<evidence type="ECO:0000313" key="8">
    <source>
        <dbReference type="EMBL" id="QEY26116.1"/>
    </source>
</evidence>
<feature type="transmembrane region" description="Helical" evidence="7">
    <location>
        <begin position="184"/>
        <end position="205"/>
    </location>
</feature>
<keyword evidence="2" id="KW-0813">Transport</keyword>